<comment type="caution">
    <text evidence="6">The sequence shown here is derived from an EMBL/GenBank/DDBJ whole genome shotgun (WGS) entry which is preliminary data.</text>
</comment>
<proteinExistence type="inferred from homology"/>
<dbReference type="InterPro" id="IPR039699">
    <property type="entry name" value="Ribosomal_uL30"/>
</dbReference>
<dbReference type="InterPro" id="IPR016082">
    <property type="entry name" value="Ribosomal_uL30_ferredoxin-like"/>
</dbReference>
<reference evidence="7" key="1">
    <citation type="submission" date="2024-07" db="EMBL/GenBank/DDBJ databases">
        <title>Two chromosome-level genome assemblies of Korean endemic species Abeliophyllum distichum and Forsythia ovata (Oleaceae).</title>
        <authorList>
            <person name="Jang H."/>
        </authorList>
    </citation>
    <scope>NUCLEOTIDE SEQUENCE [LARGE SCALE GENOMIC DNA]</scope>
</reference>
<dbReference type="FunFam" id="3.30.1390.20:FF:000002">
    <property type="entry name" value="60S ribosomal protein L7"/>
    <property type="match status" value="1"/>
</dbReference>
<dbReference type="PROSITE" id="PS00634">
    <property type="entry name" value="RIBOSOMAL_L30"/>
    <property type="match status" value="1"/>
</dbReference>
<keyword evidence="2 6" id="KW-0689">Ribosomal protein</keyword>
<dbReference type="GO" id="GO:0005840">
    <property type="term" value="C:ribosome"/>
    <property type="evidence" value="ECO:0007669"/>
    <property type="project" value="UniProtKB-KW"/>
</dbReference>
<dbReference type="InterPro" id="IPR035808">
    <property type="entry name" value="Ribosomal_uL30_euk_arc"/>
</dbReference>
<evidence type="ECO:0000256" key="3">
    <source>
        <dbReference type="ARBA" id="ARBA00023274"/>
    </source>
</evidence>
<dbReference type="SUPFAM" id="SSF55129">
    <property type="entry name" value="Ribosomal protein L30p/L7e"/>
    <property type="match status" value="1"/>
</dbReference>
<dbReference type="EMBL" id="JBFOLJ010000020">
    <property type="protein sequence ID" value="KAL2462730.1"/>
    <property type="molecule type" value="Genomic_DNA"/>
</dbReference>
<dbReference type="Proteomes" id="UP001604277">
    <property type="component" value="Unassembled WGS sequence"/>
</dbReference>
<gene>
    <name evidence="6" type="ORF">Fot_53967</name>
</gene>
<keyword evidence="3" id="KW-0687">Ribonucleoprotein</keyword>
<evidence type="ECO:0000259" key="4">
    <source>
        <dbReference type="Pfam" id="PF00327"/>
    </source>
</evidence>
<dbReference type="InterPro" id="IPR012988">
    <property type="entry name" value="Ribosomal_uL30_N_euk"/>
</dbReference>
<dbReference type="AlphaFoldDB" id="A0ABD1PFS5"/>
<dbReference type="FunFam" id="3.30.1390.20:FF:000003">
    <property type="entry name" value="60S ribosomal protein L7"/>
    <property type="match status" value="1"/>
</dbReference>
<dbReference type="Pfam" id="PF08079">
    <property type="entry name" value="Ribosomal_L30_N"/>
    <property type="match status" value="1"/>
</dbReference>
<dbReference type="InterPro" id="IPR036919">
    <property type="entry name" value="Ribo_uL30_ferredoxin-like_sf"/>
</dbReference>
<dbReference type="InterPro" id="IPR005998">
    <property type="entry name" value="Ribosomal_uL30_euk"/>
</dbReference>
<dbReference type="Gene3D" id="3.30.1390.20">
    <property type="entry name" value="Ribosomal protein L30, ferredoxin-like fold domain"/>
    <property type="match status" value="2"/>
</dbReference>
<comment type="similarity">
    <text evidence="1">Belongs to the universal ribosomal protein uL30 family.</text>
</comment>
<keyword evidence="7" id="KW-1185">Reference proteome</keyword>
<organism evidence="6 7">
    <name type="scientific">Forsythia ovata</name>
    <dbReference type="NCBI Taxonomy" id="205694"/>
    <lineage>
        <taxon>Eukaryota</taxon>
        <taxon>Viridiplantae</taxon>
        <taxon>Streptophyta</taxon>
        <taxon>Embryophyta</taxon>
        <taxon>Tracheophyta</taxon>
        <taxon>Spermatophyta</taxon>
        <taxon>Magnoliopsida</taxon>
        <taxon>eudicotyledons</taxon>
        <taxon>Gunneridae</taxon>
        <taxon>Pentapetalae</taxon>
        <taxon>asterids</taxon>
        <taxon>lamiids</taxon>
        <taxon>Lamiales</taxon>
        <taxon>Oleaceae</taxon>
        <taxon>Forsythieae</taxon>
        <taxon>Forsythia</taxon>
    </lineage>
</organism>
<name>A0ABD1PFS5_9LAMI</name>
<dbReference type="Pfam" id="PF00327">
    <property type="entry name" value="Ribosomal_L30"/>
    <property type="match status" value="1"/>
</dbReference>
<dbReference type="InterPro" id="IPR018038">
    <property type="entry name" value="Ribosomal_uL30_CS"/>
</dbReference>
<dbReference type="GO" id="GO:1990904">
    <property type="term" value="C:ribonucleoprotein complex"/>
    <property type="evidence" value="ECO:0007669"/>
    <property type="project" value="UniProtKB-KW"/>
</dbReference>
<evidence type="ECO:0000256" key="2">
    <source>
        <dbReference type="ARBA" id="ARBA00022980"/>
    </source>
</evidence>
<protein>
    <submittedName>
        <fullName evidence="6">60S ribosomal protein L7-4</fullName>
    </submittedName>
</protein>
<evidence type="ECO:0000313" key="7">
    <source>
        <dbReference type="Proteomes" id="UP001604277"/>
    </source>
</evidence>
<evidence type="ECO:0000256" key="1">
    <source>
        <dbReference type="ARBA" id="ARBA00007594"/>
    </source>
</evidence>
<dbReference type="CDD" id="cd01657">
    <property type="entry name" value="Ribosomal_L7_archeal_euk"/>
    <property type="match status" value="1"/>
</dbReference>
<evidence type="ECO:0000313" key="6">
    <source>
        <dbReference type="EMBL" id="KAL2462730.1"/>
    </source>
</evidence>
<dbReference type="NCBIfam" id="TIGR01310">
    <property type="entry name" value="uL30_euk"/>
    <property type="match status" value="1"/>
</dbReference>
<feature type="domain" description="Large ribosomal subunit protein uL30 N-terminal eukaryotes" evidence="5">
    <location>
        <begin position="96"/>
        <end position="167"/>
    </location>
</feature>
<dbReference type="PANTHER" id="PTHR11524">
    <property type="entry name" value="60S RIBOSOMAL PROTEIN L7"/>
    <property type="match status" value="1"/>
</dbReference>
<evidence type="ECO:0000259" key="5">
    <source>
        <dbReference type="Pfam" id="PF08079"/>
    </source>
</evidence>
<dbReference type="PANTHER" id="PTHR11524:SF16">
    <property type="entry name" value="LARGE RIBOSOMAL SUBUNIT PROTEIN UL30"/>
    <property type="match status" value="1"/>
</dbReference>
<feature type="domain" description="Large ribosomal subunit protein uL30-like ferredoxin-like fold" evidence="4">
    <location>
        <begin position="172"/>
        <end position="222"/>
    </location>
</feature>
<accession>A0ABD1PFS5</accession>
<sequence>MIYTEGRVVFLLEYAADSIDNLQDFSNYYIMCWMGRCWRLSKPLIFPLWFLLSHRNASLGFFIVLYRKNPSYSWESLIRISVSREMAEEAKGGVIVPESVLKKQKRNEEWTLAKNQELEASKKKKAENRKLIFKKTEQYAKEYAEQAKELIRMKREARLKGGFYVDPEAKLIFIIRIRGINAMHPQTKKILQLLRLRQIFNGVFLKVNKATMNMLHRVEPYVTYGYPNLKSVRELIYKRGYGKVNKQRIALTDNSVIEQTLGKYGIICMEDLIHEIMTVGPHFKEANNFLWPFQLKAPLGGLKKKRNHYVEGGDAGNREDYINELEHSHERVNALTVEVVIPQPPRSLPSHFHSPFAISRERELLDIIISKRTAGDLR</sequence>